<protein>
    <submittedName>
        <fullName evidence="2">Basigin</fullName>
    </submittedName>
</protein>
<evidence type="ECO:0000313" key="2">
    <source>
        <dbReference type="EMBL" id="KAK1903256.1"/>
    </source>
</evidence>
<reference evidence="2" key="1">
    <citation type="submission" date="2023-04" db="EMBL/GenBank/DDBJ databases">
        <title>Chromosome-level genome of Chaenocephalus aceratus.</title>
        <authorList>
            <person name="Park H."/>
        </authorList>
    </citation>
    <scope>NUCLEOTIDE SEQUENCE</scope>
    <source>
        <strain evidence="2">DE</strain>
        <tissue evidence="2">Muscle</tissue>
    </source>
</reference>
<dbReference type="EMBL" id="JASDAP010000005">
    <property type="protein sequence ID" value="KAK1903256.1"/>
    <property type="molecule type" value="Genomic_DNA"/>
</dbReference>
<dbReference type="Proteomes" id="UP001228049">
    <property type="component" value="Unassembled WGS sequence"/>
</dbReference>
<gene>
    <name evidence="2" type="ORF">KUDE01_006213</name>
</gene>
<sequence>MLETSRTWLHGIMQIPGPEGFIRRAEAGLGGAAGLSRAFVHAPFHQLAGQERQTEESTSIPAPVPAAPPSAEWSWTDQPECGEHCCYNSSSSSYAL</sequence>
<dbReference type="AlphaFoldDB" id="A0AAD9CLR6"/>
<keyword evidence="3" id="KW-1185">Reference proteome</keyword>
<evidence type="ECO:0000313" key="3">
    <source>
        <dbReference type="Proteomes" id="UP001228049"/>
    </source>
</evidence>
<accession>A0AAD9CLR6</accession>
<evidence type="ECO:0000256" key="1">
    <source>
        <dbReference type="SAM" id="MobiDB-lite"/>
    </source>
</evidence>
<organism evidence="2 3">
    <name type="scientific">Dissostichus eleginoides</name>
    <name type="common">Patagonian toothfish</name>
    <name type="synonym">Dissostichus amissus</name>
    <dbReference type="NCBI Taxonomy" id="100907"/>
    <lineage>
        <taxon>Eukaryota</taxon>
        <taxon>Metazoa</taxon>
        <taxon>Chordata</taxon>
        <taxon>Craniata</taxon>
        <taxon>Vertebrata</taxon>
        <taxon>Euteleostomi</taxon>
        <taxon>Actinopterygii</taxon>
        <taxon>Neopterygii</taxon>
        <taxon>Teleostei</taxon>
        <taxon>Neoteleostei</taxon>
        <taxon>Acanthomorphata</taxon>
        <taxon>Eupercaria</taxon>
        <taxon>Perciformes</taxon>
        <taxon>Notothenioidei</taxon>
        <taxon>Nototheniidae</taxon>
        <taxon>Dissostichus</taxon>
    </lineage>
</organism>
<name>A0AAD9CLR6_DISEL</name>
<proteinExistence type="predicted"/>
<feature type="region of interest" description="Disordered" evidence="1">
    <location>
        <begin position="48"/>
        <end position="73"/>
    </location>
</feature>
<comment type="caution">
    <text evidence="2">The sequence shown here is derived from an EMBL/GenBank/DDBJ whole genome shotgun (WGS) entry which is preliminary data.</text>
</comment>